<feature type="region of interest" description="Disordered" evidence="3">
    <location>
        <begin position="142"/>
        <end position="479"/>
    </location>
</feature>
<feature type="compositionally biased region" description="Acidic residues" evidence="3">
    <location>
        <begin position="335"/>
        <end position="347"/>
    </location>
</feature>
<evidence type="ECO:0000259" key="4">
    <source>
        <dbReference type="Pfam" id="PF07808"/>
    </source>
</evidence>
<evidence type="ECO:0000256" key="3">
    <source>
        <dbReference type="SAM" id="MobiDB-lite"/>
    </source>
</evidence>
<evidence type="ECO:0000256" key="1">
    <source>
        <dbReference type="ARBA" id="ARBA00004123"/>
    </source>
</evidence>
<dbReference type="GO" id="GO:0005634">
    <property type="term" value="C:nucleus"/>
    <property type="evidence" value="ECO:0007669"/>
    <property type="project" value="UniProtKB-SubCell"/>
</dbReference>
<evidence type="ECO:0000256" key="2">
    <source>
        <dbReference type="ARBA" id="ARBA00023242"/>
    </source>
</evidence>
<dbReference type="PANTHER" id="PTHR12765">
    <property type="entry name" value="RED PROTEIN IK FACTOR CYTOKINE IK"/>
    <property type="match status" value="1"/>
</dbReference>
<dbReference type="EMBL" id="LK056657">
    <property type="protein sequence ID" value="CDU22725.1"/>
    <property type="molecule type" value="Genomic_DNA"/>
</dbReference>
<dbReference type="PRINTS" id="PR01217">
    <property type="entry name" value="PRICHEXTENSN"/>
</dbReference>
<feature type="compositionally biased region" description="Polar residues" evidence="3">
    <location>
        <begin position="9"/>
        <end position="23"/>
    </location>
</feature>
<feature type="compositionally biased region" description="Basic residues" evidence="3">
    <location>
        <begin position="222"/>
        <end position="231"/>
    </location>
</feature>
<feature type="domain" description="RED-like N-terminal" evidence="4">
    <location>
        <begin position="58"/>
        <end position="174"/>
    </location>
</feature>
<protein>
    <recommendedName>
        <fullName evidence="4">RED-like N-terminal domain-containing protein</fullName>
    </recommendedName>
</protein>
<feature type="compositionally biased region" description="Polar residues" evidence="3">
    <location>
        <begin position="302"/>
        <end position="326"/>
    </location>
</feature>
<sequence length="479" mass="51673">MDQEAFRQLVSTSSAVAGPSSNRAFGKAHKRHPAASSTTSSTTKPSDLKPHKIKPNPHKSSDGSSYIDRASARRSGIANSEFSDIEALHRDFEERIAAAETEEERQRLCDQISSVGGDAKYSVLVKGLDWALLAQNKARIERESGAGNGEGEEGDLESAFQEGRAEKDGKRSREDIVEAIRRRREAKSAATNPASGFRPIGFKPIGGAEKPEEDSAEYKWVNGKRMRKKKNNNSAVEQSTPKDIRSDQAVEAVKSDPIGQKAEDTTPTLDAADVNVMQSTLPTEKERPSGEIEQGDEAPVSRTETAPQPLISSDHTTINDLPTKSTQPAPAPAPQEDDDDDDDEDIFVDVGGCDGIPDTKEDEDSPSEQDAIQPASVTPPIAARSPNPPPPPPPPAAAPSPPQTLTEPSPQEDRQPTLLTPTEPKTTSETHPSSLPATTPPTQAPTPSSSLDPKPKSKKSKWDDDLDDAKKKKKKKKHH</sequence>
<feature type="compositionally biased region" description="Basic and acidic residues" evidence="3">
    <location>
        <begin position="163"/>
        <end position="180"/>
    </location>
</feature>
<dbReference type="InterPro" id="IPR012916">
    <property type="entry name" value="RED_N"/>
</dbReference>
<name>A0A127Z9S4_9BASI</name>
<feature type="region of interest" description="Disordered" evidence="3">
    <location>
        <begin position="1"/>
        <end position="84"/>
    </location>
</feature>
<gene>
    <name evidence="5" type="ORF">SPSC_01355</name>
</gene>
<evidence type="ECO:0000313" key="5">
    <source>
        <dbReference type="EMBL" id="CDU22725.1"/>
    </source>
</evidence>
<proteinExistence type="predicted"/>
<keyword evidence="2" id="KW-0539">Nucleus</keyword>
<feature type="compositionally biased region" description="Pro residues" evidence="3">
    <location>
        <begin position="386"/>
        <end position="402"/>
    </location>
</feature>
<comment type="subcellular location">
    <subcellularLocation>
        <location evidence="1">Nucleus</location>
    </subcellularLocation>
</comment>
<reference evidence="5" key="1">
    <citation type="submission" date="2014-06" db="EMBL/GenBank/DDBJ databases">
        <authorList>
            <person name="Ju J."/>
            <person name="Zhang J."/>
        </authorList>
    </citation>
    <scope>NUCLEOTIDE SEQUENCE</scope>
    <source>
        <strain evidence="5">SscI8</strain>
    </source>
</reference>
<accession>A0A127Z9S4</accession>
<dbReference type="OrthoDB" id="3366823at2759"/>
<dbReference type="InterPro" id="IPR039896">
    <property type="entry name" value="Red-like"/>
</dbReference>
<dbReference type="AlphaFoldDB" id="A0A127Z9S4"/>
<organism evidence="5">
    <name type="scientific">Sporisorium scitamineum</name>
    <dbReference type="NCBI Taxonomy" id="49012"/>
    <lineage>
        <taxon>Eukaryota</taxon>
        <taxon>Fungi</taxon>
        <taxon>Dikarya</taxon>
        <taxon>Basidiomycota</taxon>
        <taxon>Ustilaginomycotina</taxon>
        <taxon>Ustilaginomycetes</taxon>
        <taxon>Ustilaginales</taxon>
        <taxon>Ustilaginaceae</taxon>
        <taxon>Sporisorium</taxon>
    </lineage>
</organism>
<dbReference type="Pfam" id="PF07808">
    <property type="entry name" value="RED_N"/>
    <property type="match status" value="1"/>
</dbReference>
<feature type="compositionally biased region" description="Low complexity" evidence="3">
    <location>
        <begin position="416"/>
        <end position="437"/>
    </location>
</feature>